<sequence>MSHDISHPYDFAQGDTPLLISMPHVGTELPQAVREGLIPEALDLRDTDWHLPRLYDFARDMGASLLAARYSRFAIDLNRSSDDKPLYQTATTGLYPDVLFEGTPLFQPGKAPDSTARRAYLEHIWQPYHDRIASELARLKAKFGYAVLFDAHSIKGEIPRLFEGLLPDFNIGTNSGASCPESLSTELAAICDTGNYRHVVNGRFKGGHITRHYGQPDQSICAVQLELAQRTYMREAAPFDYLPEKADQVRAVLKRFVEHLLDFRP</sequence>
<protein>
    <submittedName>
        <fullName evidence="1">N-formylglutamate deformylase</fullName>
        <ecNumber evidence="1">3.5.1.68</ecNumber>
    </submittedName>
</protein>
<dbReference type="GO" id="GO:0050129">
    <property type="term" value="F:N-formylglutamate deformylase activity"/>
    <property type="evidence" value="ECO:0007669"/>
    <property type="project" value="UniProtKB-EC"/>
</dbReference>
<organism evidence="1 2">
    <name type="scientific">Dongia soli</name>
    <dbReference type="NCBI Taxonomy" id="600628"/>
    <lineage>
        <taxon>Bacteria</taxon>
        <taxon>Pseudomonadati</taxon>
        <taxon>Pseudomonadota</taxon>
        <taxon>Alphaproteobacteria</taxon>
        <taxon>Rhodospirillales</taxon>
        <taxon>Dongiaceae</taxon>
        <taxon>Dongia</taxon>
    </lineage>
</organism>
<dbReference type="EC" id="3.5.1.68" evidence="1"/>
<comment type="caution">
    <text evidence="1">The sequence shown here is derived from an EMBL/GenBank/DDBJ whole genome shotgun (WGS) entry which is preliminary data.</text>
</comment>
<dbReference type="NCBIfam" id="TIGR02017">
    <property type="entry name" value="hutG_amidohyd"/>
    <property type="match status" value="1"/>
</dbReference>
<reference evidence="1 2" key="1">
    <citation type="journal article" date="2016" name="Antonie Van Leeuwenhoek">
        <title>Dongia soli sp. nov., isolated from soil from Dokdo, Korea.</title>
        <authorList>
            <person name="Kim D.U."/>
            <person name="Lee H."/>
            <person name="Kim H."/>
            <person name="Kim S.G."/>
            <person name="Ka J.O."/>
        </authorList>
    </citation>
    <scope>NUCLEOTIDE SEQUENCE [LARGE SCALE GENOMIC DNA]</scope>
    <source>
        <strain evidence="1 2">D78</strain>
    </source>
</reference>
<gene>
    <name evidence="1" type="primary">hutG</name>
    <name evidence="1" type="ORF">SMD27_09040</name>
</gene>
<keyword evidence="1" id="KW-0378">Hydrolase</keyword>
<dbReference type="InterPro" id="IPR010247">
    <property type="entry name" value="HutG_amidohyd"/>
</dbReference>
<keyword evidence="2" id="KW-1185">Reference proteome</keyword>
<dbReference type="InterPro" id="IPR007709">
    <property type="entry name" value="N-FG_amidohydro"/>
</dbReference>
<dbReference type="Proteomes" id="UP001279642">
    <property type="component" value="Unassembled WGS sequence"/>
</dbReference>
<dbReference type="EMBL" id="JAXCLW010000002">
    <property type="protein sequence ID" value="MDY0882988.1"/>
    <property type="molecule type" value="Genomic_DNA"/>
</dbReference>
<dbReference type="Pfam" id="PF05013">
    <property type="entry name" value="FGase"/>
    <property type="match status" value="1"/>
</dbReference>
<name>A0ABU5E9I8_9PROT</name>
<evidence type="ECO:0000313" key="2">
    <source>
        <dbReference type="Proteomes" id="UP001279642"/>
    </source>
</evidence>
<accession>A0ABU5E9I8</accession>
<proteinExistence type="predicted"/>
<dbReference type="SUPFAM" id="SSF53187">
    <property type="entry name" value="Zn-dependent exopeptidases"/>
    <property type="match status" value="1"/>
</dbReference>
<dbReference type="Gene3D" id="3.40.630.40">
    <property type="entry name" value="Zn-dependent exopeptidases"/>
    <property type="match status" value="1"/>
</dbReference>
<dbReference type="RefSeq" id="WP_320508044.1">
    <property type="nucleotide sequence ID" value="NZ_JAXCLW010000002.1"/>
</dbReference>
<evidence type="ECO:0000313" key="1">
    <source>
        <dbReference type="EMBL" id="MDY0882988.1"/>
    </source>
</evidence>